<reference evidence="1" key="1">
    <citation type="journal article" date="2012" name="New Phytol.">
        <title>Comparative analysis of mitochondrial genomes of Rhizophagus irregularis - syn. Glomus irregulare - reveals a polymorphism induced by variability generating elements.</title>
        <authorList>
            <person name="Formey D."/>
            <person name="Moles M."/>
            <person name="Haouy A."/>
            <person name="Savelli B."/>
            <person name="Bouchez O."/>
            <person name="Becard G."/>
            <person name="Roux C."/>
        </authorList>
    </citation>
    <scope>NUCLEOTIDE SEQUENCE</scope>
</reference>
<organism evidence="1">
    <name type="scientific">Rhizophagus irregularis</name>
    <dbReference type="NCBI Taxonomy" id="588596"/>
    <lineage>
        <taxon>Eukaryota</taxon>
        <taxon>Fungi</taxon>
        <taxon>Fungi incertae sedis</taxon>
        <taxon>Mucoromycota</taxon>
        <taxon>Glomeromycotina</taxon>
        <taxon>Glomeromycetes</taxon>
        <taxon>Glomerales</taxon>
        <taxon>Glomeraceae</taxon>
        <taxon>Rhizophagus</taxon>
    </lineage>
</organism>
<dbReference type="EMBL" id="JQ514225">
    <property type="protein sequence ID" value="AFN42516.1"/>
    <property type="molecule type" value="Genomic_DNA"/>
</dbReference>
<geneLocation type="mitochondrion" evidence="1"/>
<sequence length="346" mass="37612">MLSSSGVSSSESYSSGNTNGLNPNSSILLFKLNLPAPVIPKCSVVFSSLLLVMARFSSWRAVHGLIVGVAGALEVPPPWAPWGVLWEGTLIWASMSCAKVFRFEVSWAWLSVRAEIWLLVWVASWVNIDSKLLTLFTRGAISVLINSLIWVRSCDTTGASAGVCAALIGAVGNCVVPPILVTTTLARPCRRGVQLTPERIEGVVEGAWVGVDFIACTTDSNPVEICVDIVFIWELRIASFSSVFFRVLFGEVLTCLSGVYLDWGRAKGFSQFTAGACERSKTLIRDDTTASGCLSSGVPDWVSKASIREVIWWVSSSKLVVLSTMKPWPTVLTWPELRSTSMIKLK</sequence>
<proteinExistence type="predicted"/>
<protein>
    <submittedName>
        <fullName evidence="1">Uncharacterized protein</fullName>
    </submittedName>
</protein>
<name>I6XFK0_9GLOM</name>
<accession>I6XFK0</accession>
<dbReference type="AlphaFoldDB" id="I6XFK0"/>
<keyword evidence="1" id="KW-0496">Mitochondrion</keyword>
<evidence type="ECO:0000313" key="1">
    <source>
        <dbReference type="EMBL" id="AFN42516.1"/>
    </source>
</evidence>